<dbReference type="Proteomes" id="UP000682739">
    <property type="component" value="Chromosome"/>
</dbReference>
<sequence>MFKKLLASVGIGSAKVDTYVLTEHLTPGADCDLRVVIKAGDSVEQDINGLSLALCTSAKSEKEVGDSEVTVNETIVLGKWAINPQELGLHNGVLAAGQTIEQDLTIKLHDETPVTDIAGSKSQVWIKTGLDIDMGLDSSDKDYLAIKPNPVQLNALNALHEMGYQLFKVDVEKGRLNGNGFSSSIPCYQEFELRRPSGLFSKSEVEISFVQLGHQVGILLEKDRFFGGDAYYSSIVPTSSSSSELKQLFESWL</sequence>
<dbReference type="KEGG" id="psym:J1N51_05720"/>
<dbReference type="PANTHER" id="PTHR40053:SF1">
    <property type="entry name" value="SPORULATION-CONTROL PROTEIN SPO0M"/>
    <property type="match status" value="1"/>
</dbReference>
<dbReference type="Pfam" id="PF07070">
    <property type="entry name" value="Spo0M"/>
    <property type="match status" value="1"/>
</dbReference>
<gene>
    <name evidence="1" type="ORF">J1N51_05720</name>
</gene>
<evidence type="ECO:0000313" key="2">
    <source>
        <dbReference type="Proteomes" id="UP000682739"/>
    </source>
</evidence>
<reference evidence="1" key="1">
    <citation type="submission" date="2021-03" db="EMBL/GenBank/DDBJ databases">
        <title>Description of Psychrosphaera ytuae sp. nov. isolated from deep sea sediment of South China Sea.</title>
        <authorList>
            <person name="Zhang J."/>
            <person name="Xu X.-D."/>
        </authorList>
    </citation>
    <scope>NUCLEOTIDE SEQUENCE</scope>
    <source>
        <strain evidence="1">MTZ26</strain>
    </source>
</reference>
<evidence type="ECO:0000313" key="1">
    <source>
        <dbReference type="EMBL" id="QTH64946.1"/>
    </source>
</evidence>
<proteinExistence type="predicted"/>
<dbReference type="RefSeq" id="WP_208832981.1">
    <property type="nucleotide sequence ID" value="NZ_CP072110.1"/>
</dbReference>
<name>A0A975DEK3_9GAMM</name>
<accession>A0A975DEK3</accession>
<dbReference type="InterPro" id="IPR009776">
    <property type="entry name" value="Spore_0_M"/>
</dbReference>
<protein>
    <submittedName>
        <fullName evidence="1">Sporulation protein</fullName>
    </submittedName>
</protein>
<organism evidence="1 2">
    <name type="scientific">Psychrosphaera ytuae</name>
    <dbReference type="NCBI Taxonomy" id="2820710"/>
    <lineage>
        <taxon>Bacteria</taxon>
        <taxon>Pseudomonadati</taxon>
        <taxon>Pseudomonadota</taxon>
        <taxon>Gammaproteobacteria</taxon>
        <taxon>Alteromonadales</taxon>
        <taxon>Pseudoalteromonadaceae</taxon>
        <taxon>Psychrosphaera</taxon>
    </lineage>
</organism>
<dbReference type="AlphaFoldDB" id="A0A975DEK3"/>
<keyword evidence="2" id="KW-1185">Reference proteome</keyword>
<dbReference type="EMBL" id="CP072110">
    <property type="protein sequence ID" value="QTH64946.1"/>
    <property type="molecule type" value="Genomic_DNA"/>
</dbReference>
<dbReference type="PANTHER" id="PTHR40053">
    <property type="entry name" value="SPORULATION-CONTROL PROTEIN SPO0M"/>
    <property type="match status" value="1"/>
</dbReference>